<feature type="transmembrane region" description="Helical" evidence="6">
    <location>
        <begin position="166"/>
        <end position="187"/>
    </location>
</feature>
<feature type="transmembrane region" description="Helical" evidence="6">
    <location>
        <begin position="20"/>
        <end position="37"/>
    </location>
</feature>
<evidence type="ECO:0008006" key="11">
    <source>
        <dbReference type="Google" id="ProtNLM"/>
    </source>
</evidence>
<dbReference type="AlphaFoldDB" id="A0A2C9VTQ0"/>
<dbReference type="OrthoDB" id="408954at2759"/>
<dbReference type="EMBL" id="CM004391">
    <property type="protein sequence ID" value="OAY49484.1"/>
    <property type="molecule type" value="Genomic_DNA"/>
</dbReference>
<gene>
    <name evidence="9" type="ORF">MANES_05G059900v8</name>
</gene>
<comment type="caution">
    <text evidence="9">The sequence shown here is derived from an EMBL/GenBank/DDBJ whole genome shotgun (WGS) entry which is preliminary data.</text>
</comment>
<evidence type="ECO:0000256" key="3">
    <source>
        <dbReference type="ARBA" id="ARBA00022692"/>
    </source>
</evidence>
<comment type="subcellular location">
    <subcellularLocation>
        <location evidence="1">Membrane</location>
        <topology evidence="1">Multi-pass membrane protein</topology>
    </subcellularLocation>
</comment>
<dbReference type="Proteomes" id="UP000091857">
    <property type="component" value="Chromosome 5"/>
</dbReference>
<feature type="domain" description="Very-long-chain aldehyde decarbonylase CER1-like C-terminal" evidence="8">
    <location>
        <begin position="452"/>
        <end position="609"/>
    </location>
</feature>
<feature type="transmembrane region" description="Helical" evidence="6">
    <location>
        <begin position="127"/>
        <end position="145"/>
    </location>
</feature>
<keyword evidence="4 6" id="KW-1133">Transmembrane helix</keyword>
<accession>A0A2C9VTQ0</accession>
<dbReference type="PANTHER" id="PTHR11863">
    <property type="entry name" value="STEROL DESATURASE"/>
    <property type="match status" value="1"/>
</dbReference>
<evidence type="ECO:0000259" key="8">
    <source>
        <dbReference type="Pfam" id="PF12076"/>
    </source>
</evidence>
<dbReference type="InterPro" id="IPR021940">
    <property type="entry name" value="CER1-like_C"/>
</dbReference>
<proteinExistence type="inferred from homology"/>
<evidence type="ECO:0000313" key="9">
    <source>
        <dbReference type="EMBL" id="OAY49484.1"/>
    </source>
</evidence>
<organism evidence="9 10">
    <name type="scientific">Manihot esculenta</name>
    <name type="common">Cassava</name>
    <name type="synonym">Jatropha manihot</name>
    <dbReference type="NCBI Taxonomy" id="3983"/>
    <lineage>
        <taxon>Eukaryota</taxon>
        <taxon>Viridiplantae</taxon>
        <taxon>Streptophyta</taxon>
        <taxon>Embryophyta</taxon>
        <taxon>Tracheophyta</taxon>
        <taxon>Spermatophyta</taxon>
        <taxon>Magnoliopsida</taxon>
        <taxon>eudicotyledons</taxon>
        <taxon>Gunneridae</taxon>
        <taxon>Pentapetalae</taxon>
        <taxon>rosids</taxon>
        <taxon>fabids</taxon>
        <taxon>Malpighiales</taxon>
        <taxon>Euphorbiaceae</taxon>
        <taxon>Crotonoideae</taxon>
        <taxon>Manihoteae</taxon>
        <taxon>Manihot</taxon>
    </lineage>
</organism>
<dbReference type="GO" id="GO:0016020">
    <property type="term" value="C:membrane"/>
    <property type="evidence" value="ECO:0007669"/>
    <property type="project" value="UniProtKB-SubCell"/>
</dbReference>
<feature type="transmembrane region" description="Helical" evidence="6">
    <location>
        <begin position="99"/>
        <end position="121"/>
    </location>
</feature>
<keyword evidence="10" id="KW-1185">Reference proteome</keyword>
<sequence>MALKPGILTEWPWKSLGNFKYLLLGPFVTHSIYSFMVKEEKERDLVNFIIFPSILARMLHNQLWISYSRYRTAKGNNRILDKTIDFDQVDRESNWDDQIILLAIVLYSANMLLPGASHIPIWRTDGAVLATLLHAGPVEFLYYWFHRALHHHYLYSRYHSHHHSSIVTQPITAVIHPFAEIVVYVILFTIPSIGLALTRTASIVVVFGYVFYVDFMNNLGHCNFEIIPKSLFSVLPPLKYLFYTASFHSLHHTKFRTNYSLFMPFYDYIYDTMDKTSDEVHETALKKPADSPTHVHLTHFTTPDSIYHLRLGFTSLAATPQTSAWFLWILTPFTYFFMLLTSLFGRTFIVESNTLDNQFQSQTWLIPRYKIQYFLKRQRAAINNFVEEAILEADRRGTKVLSLGLLNQGEELNRCGELYIEKYPKLKVKLVDGSSLAAAIILNNIPKETTQVLFKGNITKVAKAVASALGEKGVQIAVSQENESRMIKLHDHVVVTSSYDQKIWLIGEELTDKEQLKAPKGTTFIPMTQFPPKRLRKDCFYHNTPAMLAPSSLWHLDSCEDWLPRRAMSACRVAGIVHALEDWKVNECGDSLFCIDKVWQASLRHGFLPLPICR</sequence>
<dbReference type="InterPro" id="IPR050307">
    <property type="entry name" value="Sterol_Desaturase_Related"/>
</dbReference>
<name>A0A2C9VTQ0_MANES</name>
<reference evidence="10" key="1">
    <citation type="journal article" date="2016" name="Nat. Biotechnol.">
        <title>Sequencing wild and cultivated cassava and related species reveals extensive interspecific hybridization and genetic diversity.</title>
        <authorList>
            <person name="Bredeson J.V."/>
            <person name="Lyons J.B."/>
            <person name="Prochnik S.E."/>
            <person name="Wu G.A."/>
            <person name="Ha C.M."/>
            <person name="Edsinger-Gonzales E."/>
            <person name="Grimwood J."/>
            <person name="Schmutz J."/>
            <person name="Rabbi I.Y."/>
            <person name="Egesi C."/>
            <person name="Nauluvula P."/>
            <person name="Lebot V."/>
            <person name="Ndunguru J."/>
            <person name="Mkamilo G."/>
            <person name="Bart R.S."/>
            <person name="Setter T.L."/>
            <person name="Gleadow R.M."/>
            <person name="Kulakow P."/>
            <person name="Ferguson M.E."/>
            <person name="Rounsley S."/>
            <person name="Rokhsar D.S."/>
        </authorList>
    </citation>
    <scope>NUCLEOTIDE SEQUENCE [LARGE SCALE GENOMIC DNA]</scope>
    <source>
        <strain evidence="10">cv. AM560-2</strain>
    </source>
</reference>
<evidence type="ECO:0000313" key="10">
    <source>
        <dbReference type="Proteomes" id="UP000091857"/>
    </source>
</evidence>
<evidence type="ECO:0000256" key="2">
    <source>
        <dbReference type="ARBA" id="ARBA00009324"/>
    </source>
</evidence>
<feature type="transmembrane region" description="Helical" evidence="6">
    <location>
        <begin position="193"/>
        <end position="212"/>
    </location>
</feature>
<dbReference type="Pfam" id="PF12076">
    <property type="entry name" value="CER1-like_C"/>
    <property type="match status" value="1"/>
</dbReference>
<dbReference type="GO" id="GO:0005506">
    <property type="term" value="F:iron ion binding"/>
    <property type="evidence" value="ECO:0007669"/>
    <property type="project" value="InterPro"/>
</dbReference>
<dbReference type="InterPro" id="IPR006694">
    <property type="entry name" value="Fatty_acid_hydroxylase"/>
</dbReference>
<dbReference type="GO" id="GO:0008610">
    <property type="term" value="P:lipid biosynthetic process"/>
    <property type="evidence" value="ECO:0007669"/>
    <property type="project" value="InterPro"/>
</dbReference>
<dbReference type="GO" id="GO:0016491">
    <property type="term" value="F:oxidoreductase activity"/>
    <property type="evidence" value="ECO:0007669"/>
    <property type="project" value="InterPro"/>
</dbReference>
<keyword evidence="5 6" id="KW-0472">Membrane</keyword>
<keyword evidence="3 6" id="KW-0812">Transmembrane</keyword>
<protein>
    <recommendedName>
        <fullName evidence="11">Fatty acid hydroxylase domain-containing protein</fullName>
    </recommendedName>
</protein>
<feature type="domain" description="Fatty acid hydroxylase" evidence="7">
    <location>
        <begin position="135"/>
        <end position="272"/>
    </location>
</feature>
<dbReference type="Gramene" id="Manes.05G059900.1.v8.1">
    <property type="protein sequence ID" value="Manes.05G059900.1.v8.1.CDS"/>
    <property type="gene ID" value="Manes.05G059900.v8.1"/>
</dbReference>
<dbReference type="Pfam" id="PF04116">
    <property type="entry name" value="FA_hydroxylase"/>
    <property type="match status" value="1"/>
</dbReference>
<evidence type="ECO:0000259" key="7">
    <source>
        <dbReference type="Pfam" id="PF04116"/>
    </source>
</evidence>
<comment type="similarity">
    <text evidence="2">Belongs to the sterol desaturase family.</text>
</comment>
<evidence type="ECO:0000256" key="4">
    <source>
        <dbReference type="ARBA" id="ARBA00022989"/>
    </source>
</evidence>
<evidence type="ECO:0000256" key="5">
    <source>
        <dbReference type="ARBA" id="ARBA00023136"/>
    </source>
</evidence>
<feature type="transmembrane region" description="Helical" evidence="6">
    <location>
        <begin position="325"/>
        <end position="345"/>
    </location>
</feature>
<evidence type="ECO:0000256" key="6">
    <source>
        <dbReference type="SAM" id="Phobius"/>
    </source>
</evidence>
<evidence type="ECO:0000256" key="1">
    <source>
        <dbReference type="ARBA" id="ARBA00004141"/>
    </source>
</evidence>